<dbReference type="HOGENOM" id="CLU_029375_3_0_1"/>
<reference evidence="2 3" key="1">
    <citation type="submission" date="2013-03" db="EMBL/GenBank/DDBJ databases">
        <title>The Genome Sequence of Phialophora europaea CBS 101466.</title>
        <authorList>
            <consortium name="The Broad Institute Genomics Platform"/>
            <person name="Cuomo C."/>
            <person name="de Hoog S."/>
            <person name="Gorbushina A."/>
            <person name="Walker B."/>
            <person name="Young S.K."/>
            <person name="Zeng Q."/>
            <person name="Gargeya S."/>
            <person name="Fitzgerald M."/>
            <person name="Haas B."/>
            <person name="Abouelleil A."/>
            <person name="Allen A.W."/>
            <person name="Alvarado L."/>
            <person name="Arachchi H.M."/>
            <person name="Berlin A.M."/>
            <person name="Chapman S.B."/>
            <person name="Gainer-Dewar J."/>
            <person name="Goldberg J."/>
            <person name="Griggs A."/>
            <person name="Gujja S."/>
            <person name="Hansen M."/>
            <person name="Howarth C."/>
            <person name="Imamovic A."/>
            <person name="Ireland A."/>
            <person name="Larimer J."/>
            <person name="McCowan C."/>
            <person name="Murphy C."/>
            <person name="Pearson M."/>
            <person name="Poon T.W."/>
            <person name="Priest M."/>
            <person name="Roberts A."/>
            <person name="Saif S."/>
            <person name="Shea T."/>
            <person name="Sisk P."/>
            <person name="Sykes S."/>
            <person name="Wortman J."/>
            <person name="Nusbaum C."/>
            <person name="Birren B."/>
        </authorList>
    </citation>
    <scope>NUCLEOTIDE SEQUENCE [LARGE SCALE GENOMIC DNA]</scope>
    <source>
        <strain evidence="2 3">CBS 101466</strain>
    </source>
</reference>
<dbReference type="Pfam" id="PF12697">
    <property type="entry name" value="Abhydrolase_6"/>
    <property type="match status" value="1"/>
</dbReference>
<dbReference type="InterPro" id="IPR000073">
    <property type="entry name" value="AB_hydrolase_1"/>
</dbReference>
<dbReference type="Proteomes" id="UP000030752">
    <property type="component" value="Unassembled WGS sequence"/>
</dbReference>
<dbReference type="PANTHER" id="PTHR12277">
    <property type="entry name" value="ALPHA/BETA HYDROLASE DOMAIN-CONTAINING PROTEIN"/>
    <property type="match status" value="1"/>
</dbReference>
<dbReference type="SUPFAM" id="SSF53474">
    <property type="entry name" value="alpha/beta-Hydrolases"/>
    <property type="match status" value="1"/>
</dbReference>
<dbReference type="RefSeq" id="XP_008718864.1">
    <property type="nucleotide sequence ID" value="XM_008720642.1"/>
</dbReference>
<evidence type="ECO:0000313" key="2">
    <source>
        <dbReference type="EMBL" id="ETN38275.1"/>
    </source>
</evidence>
<dbReference type="InParanoid" id="W2RPN1"/>
<dbReference type="eggNOG" id="KOG1552">
    <property type="taxonomic scope" value="Eukaryota"/>
</dbReference>
<evidence type="ECO:0000313" key="3">
    <source>
        <dbReference type="Proteomes" id="UP000030752"/>
    </source>
</evidence>
<dbReference type="EMBL" id="KB822722">
    <property type="protein sequence ID" value="ETN38275.1"/>
    <property type="molecule type" value="Genomic_DNA"/>
</dbReference>
<gene>
    <name evidence="2" type="ORF">HMPREF1541_06306</name>
</gene>
<dbReference type="OrthoDB" id="446723at2759"/>
<dbReference type="AlphaFoldDB" id="W2RPN1"/>
<proteinExistence type="predicted"/>
<dbReference type="STRING" id="1220924.W2RPN1"/>
<keyword evidence="3" id="KW-1185">Reference proteome</keyword>
<accession>W2RPN1</accession>
<dbReference type="Gene3D" id="3.40.50.1820">
    <property type="entry name" value="alpha/beta hydrolase"/>
    <property type="match status" value="1"/>
</dbReference>
<evidence type="ECO:0000259" key="1">
    <source>
        <dbReference type="Pfam" id="PF12697"/>
    </source>
</evidence>
<name>W2RPN1_CYPE1</name>
<dbReference type="InterPro" id="IPR029058">
    <property type="entry name" value="AB_hydrolase_fold"/>
</dbReference>
<protein>
    <recommendedName>
        <fullName evidence="1">AB hydrolase-1 domain-containing protein</fullName>
    </recommendedName>
</protein>
<dbReference type="VEuPathDB" id="FungiDB:HMPREF1541_06306"/>
<feature type="domain" description="AB hydrolase-1" evidence="1">
    <location>
        <begin position="123"/>
        <end position="332"/>
    </location>
</feature>
<organism evidence="2 3">
    <name type="scientific">Cyphellophora europaea (strain CBS 101466)</name>
    <name type="common">Phialophora europaea</name>
    <dbReference type="NCBI Taxonomy" id="1220924"/>
    <lineage>
        <taxon>Eukaryota</taxon>
        <taxon>Fungi</taxon>
        <taxon>Dikarya</taxon>
        <taxon>Ascomycota</taxon>
        <taxon>Pezizomycotina</taxon>
        <taxon>Eurotiomycetes</taxon>
        <taxon>Chaetothyriomycetidae</taxon>
        <taxon>Chaetothyriales</taxon>
        <taxon>Cyphellophoraceae</taxon>
        <taxon>Cyphellophora</taxon>
    </lineage>
</organism>
<dbReference type="PANTHER" id="PTHR12277:SF81">
    <property type="entry name" value="PROTEIN ABHD13"/>
    <property type="match status" value="1"/>
</dbReference>
<dbReference type="GeneID" id="19973645"/>
<sequence length="414" mass="46068">MGLLSRAYWTLAAAGAAYVLALLALTHPSTQRAATYAHLVNPTYWQNLSDVENFGFLRGQVQPFTVKTPDDQTIYCWHVLPLHLYKTSETSPRTQQPVVEDYSVASRRPNLRLLLEDQNAVLVIFFHGNAGHLASAHRGPTYQNFLSLSTPERPIHVIGFDYRGFGLSTGSPTEEGVTLDAITLLSHLTGHDMPFSVTDSTNAALQSLKTTNNTISPDRIVLVGQSMGTFVSTATYHAWTAQLQRPAPRALVLFAGFTSLTKLLDTYSIKGLTPPLLSPLIAWPYAQTWFLSRIHDKWDTQSRLVELVRAPDIPLDLTIMHARDDWEIMWGNGRGNWEAILDAVGEKDIYTEKVKTGELSWSKLRWDGGGEAGTKVVKWELMERGGHNRLTTSEQGKLAVWGAIEGWKDSQAVD</sequence>